<organism evidence="1 2">
    <name type="scientific">Paraburkholderia rhynchosiae</name>
    <dbReference type="NCBI Taxonomy" id="487049"/>
    <lineage>
        <taxon>Bacteria</taxon>
        <taxon>Pseudomonadati</taxon>
        <taxon>Pseudomonadota</taxon>
        <taxon>Betaproteobacteria</taxon>
        <taxon>Burkholderiales</taxon>
        <taxon>Burkholderiaceae</taxon>
        <taxon>Paraburkholderia</taxon>
    </lineage>
</organism>
<sequence>MNKGIIRIGGFSLAAVWRVLPKTDSRDVKPITRAAAINRSALPLRSIFSPTSRGQSTDSIAQSDSVGPTGGPHLFRMNFPSS</sequence>
<dbReference type="Proteomes" id="UP001629235">
    <property type="component" value="Unassembled WGS sequence"/>
</dbReference>
<comment type="caution">
    <text evidence="1">The sequence shown here is derived from an EMBL/GenBank/DDBJ whole genome shotgun (WGS) entry which is preliminary data.</text>
</comment>
<evidence type="ECO:0000313" key="2">
    <source>
        <dbReference type="Proteomes" id="UP001629235"/>
    </source>
</evidence>
<proteinExistence type="predicted"/>
<evidence type="ECO:0000313" key="1">
    <source>
        <dbReference type="EMBL" id="MFM0108057.1"/>
    </source>
</evidence>
<keyword evidence="2" id="KW-1185">Reference proteome</keyword>
<reference evidence="1 2" key="1">
    <citation type="journal article" date="2024" name="Chem. Sci.">
        <title>Discovery of megapolipeptins by genome mining of a Burkholderiales bacteria collection.</title>
        <authorList>
            <person name="Paulo B.S."/>
            <person name="Recchia M.J.J."/>
            <person name="Lee S."/>
            <person name="Fergusson C.H."/>
            <person name="Romanowski S.B."/>
            <person name="Hernandez A."/>
            <person name="Krull N."/>
            <person name="Liu D.Y."/>
            <person name="Cavanagh H."/>
            <person name="Bos A."/>
            <person name="Gray C.A."/>
            <person name="Murphy B.T."/>
            <person name="Linington R.G."/>
            <person name="Eustaquio A.S."/>
        </authorList>
    </citation>
    <scope>NUCLEOTIDE SEQUENCE [LARGE SCALE GENOMIC DNA]</scope>
    <source>
        <strain evidence="1 2">RL18-126-BIB-B</strain>
    </source>
</reference>
<accession>A0ACC7NKG5</accession>
<protein>
    <submittedName>
        <fullName evidence="1">Uncharacterized protein</fullName>
    </submittedName>
</protein>
<dbReference type="EMBL" id="JAQQDW010000101">
    <property type="protein sequence ID" value="MFM0108057.1"/>
    <property type="molecule type" value="Genomic_DNA"/>
</dbReference>
<name>A0ACC7NKG5_9BURK</name>
<gene>
    <name evidence="1" type="ORF">PQR01_32590</name>
</gene>